<proteinExistence type="predicted"/>
<feature type="transmembrane region" description="Helical" evidence="1">
    <location>
        <begin position="101"/>
        <end position="123"/>
    </location>
</feature>
<feature type="transmembrane region" description="Helical" evidence="1">
    <location>
        <begin position="159"/>
        <end position="184"/>
    </location>
</feature>
<evidence type="ECO:0000313" key="3">
    <source>
        <dbReference type="Proteomes" id="UP001595847"/>
    </source>
</evidence>
<dbReference type="EMBL" id="JBHSBH010000010">
    <property type="protein sequence ID" value="MFC3997609.1"/>
    <property type="molecule type" value="Genomic_DNA"/>
</dbReference>
<keyword evidence="1" id="KW-1133">Transmembrane helix</keyword>
<gene>
    <name evidence="2" type="ORF">ACFOVU_16870</name>
</gene>
<comment type="caution">
    <text evidence="2">The sequence shown here is derived from an EMBL/GenBank/DDBJ whole genome shotgun (WGS) entry which is preliminary data.</text>
</comment>
<feature type="transmembrane region" description="Helical" evidence="1">
    <location>
        <begin position="20"/>
        <end position="38"/>
    </location>
</feature>
<dbReference type="Proteomes" id="UP001595847">
    <property type="component" value="Unassembled WGS sequence"/>
</dbReference>
<accession>A0ABV8FQF7</accession>
<name>A0ABV8FQF7_9ACTN</name>
<feature type="transmembrane region" description="Helical" evidence="1">
    <location>
        <begin position="135"/>
        <end position="153"/>
    </location>
</feature>
<keyword evidence="1" id="KW-0472">Membrane</keyword>
<dbReference type="RefSeq" id="WP_378534682.1">
    <property type="nucleotide sequence ID" value="NZ_JBHSBH010000010.1"/>
</dbReference>
<feature type="transmembrane region" description="Helical" evidence="1">
    <location>
        <begin position="76"/>
        <end position="95"/>
    </location>
</feature>
<reference evidence="3" key="1">
    <citation type="journal article" date="2019" name="Int. J. Syst. Evol. Microbiol.">
        <title>The Global Catalogue of Microorganisms (GCM) 10K type strain sequencing project: providing services to taxonomists for standard genome sequencing and annotation.</title>
        <authorList>
            <consortium name="The Broad Institute Genomics Platform"/>
            <consortium name="The Broad Institute Genome Sequencing Center for Infectious Disease"/>
            <person name="Wu L."/>
            <person name="Ma J."/>
        </authorList>
    </citation>
    <scope>NUCLEOTIDE SEQUENCE [LARGE SCALE GENOMIC DNA]</scope>
    <source>
        <strain evidence="3">TBRC 1826</strain>
    </source>
</reference>
<organism evidence="2 3">
    <name type="scientific">Nocardiopsis sediminis</name>
    <dbReference type="NCBI Taxonomy" id="1778267"/>
    <lineage>
        <taxon>Bacteria</taxon>
        <taxon>Bacillati</taxon>
        <taxon>Actinomycetota</taxon>
        <taxon>Actinomycetes</taxon>
        <taxon>Streptosporangiales</taxon>
        <taxon>Nocardiopsidaceae</taxon>
        <taxon>Nocardiopsis</taxon>
    </lineage>
</organism>
<sequence length="189" mass="19344">MTVSDTTAPTQFGQALRRLYFARFAFAVAWAALVFATAGAQGPVLTALLVVYPLFDAAAVLWQLRSRHRAPGAPEAAEWVNVVVSVAVAVALGWASTVSPATALAVWGAWAVGSGIPQLVAAVRQRRSGGQVPQILSGAISVLAGGAFLTQGLQGSGDIAGVGGYAAVGGVFFLISAIRLSILLRKKAS</sequence>
<evidence type="ECO:0000313" key="2">
    <source>
        <dbReference type="EMBL" id="MFC3997609.1"/>
    </source>
</evidence>
<keyword evidence="3" id="KW-1185">Reference proteome</keyword>
<evidence type="ECO:0000256" key="1">
    <source>
        <dbReference type="SAM" id="Phobius"/>
    </source>
</evidence>
<keyword evidence="1" id="KW-0812">Transmembrane</keyword>
<feature type="transmembrane region" description="Helical" evidence="1">
    <location>
        <begin position="44"/>
        <end position="64"/>
    </location>
</feature>
<protein>
    <recommendedName>
        <fullName evidence="4">Integral membrane protein</fullName>
    </recommendedName>
</protein>
<evidence type="ECO:0008006" key="4">
    <source>
        <dbReference type="Google" id="ProtNLM"/>
    </source>
</evidence>